<comment type="caution">
    <text evidence="1">The sequence shown here is derived from an EMBL/GenBank/DDBJ whole genome shotgun (WGS) entry which is preliminary data.</text>
</comment>
<protein>
    <submittedName>
        <fullName evidence="1">Uncharacterized protein</fullName>
    </submittedName>
</protein>
<organism evidence="1 2">
    <name type="scientific">Larinioides sclopetarius</name>
    <dbReference type="NCBI Taxonomy" id="280406"/>
    <lineage>
        <taxon>Eukaryota</taxon>
        <taxon>Metazoa</taxon>
        <taxon>Ecdysozoa</taxon>
        <taxon>Arthropoda</taxon>
        <taxon>Chelicerata</taxon>
        <taxon>Arachnida</taxon>
        <taxon>Araneae</taxon>
        <taxon>Araneomorphae</taxon>
        <taxon>Entelegynae</taxon>
        <taxon>Araneoidea</taxon>
        <taxon>Araneidae</taxon>
        <taxon>Larinioides</taxon>
    </lineage>
</organism>
<accession>A0AAV1ZM65</accession>
<keyword evidence="2" id="KW-1185">Reference proteome</keyword>
<gene>
    <name evidence="1" type="ORF">LARSCL_LOCUS5821</name>
</gene>
<sequence>SILNITQLGASKVGKYCVSLPLIPRILHTRQAVIIFGAGSVKRTSLGILPRSGLLTCRGGVHYAYEYRSDESATQLLNDLLAEKKFLNGNWGRQNDFARKIFIREQLSPSARNRFRKVNFREAI</sequence>
<feature type="non-terminal residue" evidence="1">
    <location>
        <position position="1"/>
    </location>
</feature>
<dbReference type="Proteomes" id="UP001497382">
    <property type="component" value="Unassembled WGS sequence"/>
</dbReference>
<evidence type="ECO:0000313" key="2">
    <source>
        <dbReference type="Proteomes" id="UP001497382"/>
    </source>
</evidence>
<name>A0AAV1ZM65_9ARAC</name>
<reference evidence="1 2" key="1">
    <citation type="submission" date="2024-04" db="EMBL/GenBank/DDBJ databases">
        <authorList>
            <person name="Rising A."/>
            <person name="Reimegard J."/>
            <person name="Sonavane S."/>
            <person name="Akerstrom W."/>
            <person name="Nylinder S."/>
            <person name="Hedman E."/>
            <person name="Kallberg Y."/>
        </authorList>
    </citation>
    <scope>NUCLEOTIDE SEQUENCE [LARGE SCALE GENOMIC DNA]</scope>
</reference>
<dbReference type="AlphaFoldDB" id="A0AAV1ZM65"/>
<dbReference type="EMBL" id="CAXIEN010000054">
    <property type="protein sequence ID" value="CAL1271448.1"/>
    <property type="molecule type" value="Genomic_DNA"/>
</dbReference>
<evidence type="ECO:0000313" key="1">
    <source>
        <dbReference type="EMBL" id="CAL1271448.1"/>
    </source>
</evidence>
<proteinExistence type="predicted"/>